<evidence type="ECO:0008006" key="3">
    <source>
        <dbReference type="Google" id="ProtNLM"/>
    </source>
</evidence>
<sequence length="161" mass="17710">MTARGDYSMLESVEKVQQKAKEAEVESDLQTNAETATHSQTRFHSLKKNCAQLVWTSNGRNIAILRSSEEIKREIKSMLASLMQMLNGPVGTADQPDGVSHPVANVDSLANIGGSSLKTKTKRLMAEVLDNQLAVEFKWTGRGKMGFQALKQCSVIQKKCV</sequence>
<evidence type="ECO:0000313" key="1">
    <source>
        <dbReference type="EMBL" id="KAH3893243.1"/>
    </source>
</evidence>
<dbReference type="AlphaFoldDB" id="A0A9D4NER5"/>
<reference evidence="1" key="2">
    <citation type="submission" date="2020-11" db="EMBL/GenBank/DDBJ databases">
        <authorList>
            <person name="McCartney M.A."/>
            <person name="Auch B."/>
            <person name="Kono T."/>
            <person name="Mallez S."/>
            <person name="Becker A."/>
            <person name="Gohl D.M."/>
            <person name="Silverstein K.A.T."/>
            <person name="Koren S."/>
            <person name="Bechman K.B."/>
            <person name="Herman A."/>
            <person name="Abrahante J.E."/>
            <person name="Garbe J."/>
        </authorList>
    </citation>
    <scope>NUCLEOTIDE SEQUENCE</scope>
    <source>
        <strain evidence="1">Duluth1</strain>
        <tissue evidence="1">Whole animal</tissue>
    </source>
</reference>
<protein>
    <recommendedName>
        <fullName evidence="3">DUF4806 domain-containing protein</fullName>
    </recommendedName>
</protein>
<organism evidence="1 2">
    <name type="scientific">Dreissena polymorpha</name>
    <name type="common">Zebra mussel</name>
    <name type="synonym">Mytilus polymorpha</name>
    <dbReference type="NCBI Taxonomy" id="45954"/>
    <lineage>
        <taxon>Eukaryota</taxon>
        <taxon>Metazoa</taxon>
        <taxon>Spiralia</taxon>
        <taxon>Lophotrochozoa</taxon>
        <taxon>Mollusca</taxon>
        <taxon>Bivalvia</taxon>
        <taxon>Autobranchia</taxon>
        <taxon>Heteroconchia</taxon>
        <taxon>Euheterodonta</taxon>
        <taxon>Imparidentia</taxon>
        <taxon>Neoheterodontei</taxon>
        <taxon>Myida</taxon>
        <taxon>Dreissenoidea</taxon>
        <taxon>Dreissenidae</taxon>
        <taxon>Dreissena</taxon>
    </lineage>
</organism>
<proteinExistence type="predicted"/>
<dbReference type="Proteomes" id="UP000828390">
    <property type="component" value="Unassembled WGS sequence"/>
</dbReference>
<comment type="caution">
    <text evidence="1">The sequence shown here is derived from an EMBL/GenBank/DDBJ whole genome shotgun (WGS) entry which is preliminary data.</text>
</comment>
<keyword evidence="2" id="KW-1185">Reference proteome</keyword>
<dbReference type="EMBL" id="JAIWYP010000001">
    <property type="protein sequence ID" value="KAH3893243.1"/>
    <property type="molecule type" value="Genomic_DNA"/>
</dbReference>
<evidence type="ECO:0000313" key="2">
    <source>
        <dbReference type="Proteomes" id="UP000828390"/>
    </source>
</evidence>
<reference evidence="1" key="1">
    <citation type="journal article" date="2019" name="bioRxiv">
        <title>The Genome of the Zebra Mussel, Dreissena polymorpha: A Resource for Invasive Species Research.</title>
        <authorList>
            <person name="McCartney M.A."/>
            <person name="Auch B."/>
            <person name="Kono T."/>
            <person name="Mallez S."/>
            <person name="Zhang Y."/>
            <person name="Obille A."/>
            <person name="Becker A."/>
            <person name="Abrahante J.E."/>
            <person name="Garbe J."/>
            <person name="Badalamenti J.P."/>
            <person name="Herman A."/>
            <person name="Mangelson H."/>
            <person name="Liachko I."/>
            <person name="Sullivan S."/>
            <person name="Sone E.D."/>
            <person name="Koren S."/>
            <person name="Silverstein K.A.T."/>
            <person name="Beckman K.B."/>
            <person name="Gohl D.M."/>
        </authorList>
    </citation>
    <scope>NUCLEOTIDE SEQUENCE</scope>
    <source>
        <strain evidence="1">Duluth1</strain>
        <tissue evidence="1">Whole animal</tissue>
    </source>
</reference>
<name>A0A9D4NER5_DREPO</name>
<gene>
    <name evidence="1" type="ORF">DPMN_017387</name>
</gene>
<accession>A0A9D4NER5</accession>